<proteinExistence type="predicted"/>
<sequence>QRFECLTFEDNVAIFPLAKSLQKAPIPSKIKVFGWLKALDRLNTHDVLQTRKDNL</sequence>
<evidence type="ECO:0000313" key="1">
    <source>
        <dbReference type="EMBL" id="PON38239.1"/>
    </source>
</evidence>
<evidence type="ECO:0000313" key="2">
    <source>
        <dbReference type="Proteomes" id="UP000237105"/>
    </source>
</evidence>
<comment type="caution">
    <text evidence="1">The sequence shown here is derived from an EMBL/GenBank/DDBJ whole genome shotgun (WGS) entry which is preliminary data.</text>
</comment>
<dbReference type="EMBL" id="JXTB01000502">
    <property type="protein sequence ID" value="PON38239.1"/>
    <property type="molecule type" value="Genomic_DNA"/>
</dbReference>
<gene>
    <name evidence="1" type="ORF">PanWU01x14_313950</name>
</gene>
<keyword evidence="2" id="KW-1185">Reference proteome</keyword>
<protein>
    <submittedName>
        <fullName evidence="1">Uncharacterized protein</fullName>
    </submittedName>
</protein>
<dbReference type="Proteomes" id="UP000237105">
    <property type="component" value="Unassembled WGS sequence"/>
</dbReference>
<name>A0A2P5ANY0_PARAD</name>
<organism evidence="1 2">
    <name type="scientific">Parasponia andersonii</name>
    <name type="common">Sponia andersonii</name>
    <dbReference type="NCBI Taxonomy" id="3476"/>
    <lineage>
        <taxon>Eukaryota</taxon>
        <taxon>Viridiplantae</taxon>
        <taxon>Streptophyta</taxon>
        <taxon>Embryophyta</taxon>
        <taxon>Tracheophyta</taxon>
        <taxon>Spermatophyta</taxon>
        <taxon>Magnoliopsida</taxon>
        <taxon>eudicotyledons</taxon>
        <taxon>Gunneridae</taxon>
        <taxon>Pentapetalae</taxon>
        <taxon>rosids</taxon>
        <taxon>fabids</taxon>
        <taxon>Rosales</taxon>
        <taxon>Cannabaceae</taxon>
        <taxon>Parasponia</taxon>
    </lineage>
</organism>
<dbReference type="AlphaFoldDB" id="A0A2P5ANY0"/>
<feature type="non-terminal residue" evidence="1">
    <location>
        <position position="1"/>
    </location>
</feature>
<accession>A0A2P5ANY0</accession>
<reference evidence="2" key="1">
    <citation type="submission" date="2016-06" db="EMBL/GenBank/DDBJ databases">
        <title>Parallel loss of symbiosis genes in relatives of nitrogen-fixing non-legume Parasponia.</title>
        <authorList>
            <person name="Van Velzen R."/>
            <person name="Holmer R."/>
            <person name="Bu F."/>
            <person name="Rutten L."/>
            <person name="Van Zeijl A."/>
            <person name="Liu W."/>
            <person name="Santuari L."/>
            <person name="Cao Q."/>
            <person name="Sharma T."/>
            <person name="Shen D."/>
            <person name="Roswanjaya Y."/>
            <person name="Wardhani T."/>
            <person name="Kalhor M.S."/>
            <person name="Jansen J."/>
            <person name="Van den Hoogen J."/>
            <person name="Gungor B."/>
            <person name="Hartog M."/>
            <person name="Hontelez J."/>
            <person name="Verver J."/>
            <person name="Yang W.-C."/>
            <person name="Schijlen E."/>
            <person name="Repin R."/>
            <person name="Schilthuizen M."/>
            <person name="Schranz E."/>
            <person name="Heidstra R."/>
            <person name="Miyata K."/>
            <person name="Fedorova E."/>
            <person name="Kohlen W."/>
            <person name="Bisseling T."/>
            <person name="Smit S."/>
            <person name="Geurts R."/>
        </authorList>
    </citation>
    <scope>NUCLEOTIDE SEQUENCE [LARGE SCALE GENOMIC DNA]</scope>
    <source>
        <strain evidence="2">cv. WU1-14</strain>
    </source>
</reference>